<dbReference type="InterPro" id="IPR050093">
    <property type="entry name" value="ABC_SmlMolc_Importer"/>
</dbReference>
<evidence type="ECO:0000256" key="2">
    <source>
        <dbReference type="ARBA" id="ARBA00022448"/>
    </source>
</evidence>
<dbReference type="InterPro" id="IPR003593">
    <property type="entry name" value="AAA+_ATPase"/>
</dbReference>
<dbReference type="GO" id="GO:1901238">
    <property type="term" value="F:ABC-type tungstate transporter activity"/>
    <property type="evidence" value="ECO:0007669"/>
    <property type="project" value="UniProtKB-EC"/>
</dbReference>
<keyword evidence="2" id="KW-0813">Transport</keyword>
<organism evidence="14 15">
    <name type="scientific">Halorubrum tibetense</name>
    <dbReference type="NCBI Taxonomy" id="175631"/>
    <lineage>
        <taxon>Archaea</taxon>
        <taxon>Methanobacteriati</taxon>
        <taxon>Methanobacteriota</taxon>
        <taxon>Stenosarchaea group</taxon>
        <taxon>Halobacteria</taxon>
        <taxon>Halobacteriales</taxon>
        <taxon>Haloferacaceae</taxon>
        <taxon>Halorubrum</taxon>
    </lineage>
</organism>
<dbReference type="Pfam" id="PF00005">
    <property type="entry name" value="ABC_tran"/>
    <property type="match status" value="1"/>
</dbReference>
<dbReference type="InterPro" id="IPR003439">
    <property type="entry name" value="ABC_transporter-like_ATP-bd"/>
</dbReference>
<reference evidence="14 15" key="1">
    <citation type="journal article" date="2019" name="Int. J. Syst. Evol. Microbiol.">
        <title>The Global Catalogue of Microorganisms (GCM) 10K type strain sequencing project: providing services to taxonomists for standard genome sequencing and annotation.</title>
        <authorList>
            <consortium name="The Broad Institute Genomics Platform"/>
            <consortium name="The Broad Institute Genome Sequencing Center for Infectious Disease"/>
            <person name="Wu L."/>
            <person name="Ma J."/>
        </authorList>
    </citation>
    <scope>NUCLEOTIDE SEQUENCE [LARGE SCALE GENOMIC DNA]</scope>
    <source>
        <strain evidence="14 15">CGMCC 1.3239</strain>
    </source>
</reference>
<name>A0ABD5S9T0_9EURY</name>
<dbReference type="InterPro" id="IPR027417">
    <property type="entry name" value="P-loop_NTPase"/>
</dbReference>
<comment type="subunit">
    <text evidence="7">The complex is composed of two ATP-binding proteins (WtpC), two transmembrane proteins (WtpB) and a solute-binding protein (WtpA).</text>
</comment>
<sequence>MALEIADITHQYGTERALDSVSFGVEPGELVALLGPSGCGKTTLVQAIAGHIDPTAGRVRLRGDDVTDAPPESRHVGLVFQQSTLYPHMTVGENVAYGLTACGTGRARRDERVAEYLDLVDLRARADESPEALSGGQRRRVELARALAPEPDVLLLDEPLSALDRTLRDRLRDEIDRIQRETDVATLFVTHDQADAMALADRLVVFDDGSISAVGEPRALYESPPTPFVASFLGRSNRLRARVVDADSTADAAADEPRDICLDNRTIDRCENRARFQPGDTVVCHVRPEALTLRVEPGGSDATGEPTDTDGPPRSITLSGTVRRVRDVGTRYDVTVGTADGATLIAEQATDPPAVGDAVTVRFPPSALTVFPDDSVDDSRL</sequence>
<comment type="caution">
    <text evidence="14">The sequence shown here is derived from an EMBL/GenBank/DDBJ whole genome shotgun (WGS) entry which is preliminary data.</text>
</comment>
<dbReference type="InterPro" id="IPR008995">
    <property type="entry name" value="Mo/tungstate-bd_C_term_dom"/>
</dbReference>
<evidence type="ECO:0000256" key="11">
    <source>
        <dbReference type="ARBA" id="ARBA00057369"/>
    </source>
</evidence>
<accession>A0ABD5S9T0</accession>
<evidence type="ECO:0000256" key="6">
    <source>
        <dbReference type="ARBA" id="ARBA00038307"/>
    </source>
</evidence>
<comment type="similarity">
    <text evidence="6">Belongs to the ABC transporter superfamily. Sulfate/tungstate importer (TC 3.A.1.6) family.</text>
</comment>
<evidence type="ECO:0000256" key="1">
    <source>
        <dbReference type="ARBA" id="ARBA00004202"/>
    </source>
</evidence>
<comment type="catalytic activity">
    <reaction evidence="10">
        <text>tungstate(in) + ATP + H2O = tungstate(out) + ADP + phosphate + H(+)</text>
        <dbReference type="Rhea" id="RHEA:35027"/>
        <dbReference type="ChEBI" id="CHEBI:15377"/>
        <dbReference type="ChEBI" id="CHEBI:15378"/>
        <dbReference type="ChEBI" id="CHEBI:30616"/>
        <dbReference type="ChEBI" id="CHEBI:43474"/>
        <dbReference type="ChEBI" id="CHEBI:46502"/>
        <dbReference type="ChEBI" id="CHEBI:456216"/>
        <dbReference type="EC" id="7.3.2.6"/>
    </reaction>
</comment>
<dbReference type="EC" id="7.3.2.6" evidence="8"/>
<dbReference type="Gene3D" id="3.40.50.300">
    <property type="entry name" value="P-loop containing nucleotide triphosphate hydrolases"/>
    <property type="match status" value="1"/>
</dbReference>
<keyword evidence="3" id="KW-0500">Molybdenum</keyword>
<comment type="subcellular location">
    <subcellularLocation>
        <location evidence="1">Cell membrane</location>
        <topology evidence="1">Peripheral membrane protein</topology>
    </subcellularLocation>
</comment>
<evidence type="ECO:0000256" key="5">
    <source>
        <dbReference type="ARBA" id="ARBA00022840"/>
    </source>
</evidence>
<keyword evidence="5 14" id="KW-0067">ATP-binding</keyword>
<evidence type="ECO:0000313" key="15">
    <source>
        <dbReference type="Proteomes" id="UP001596442"/>
    </source>
</evidence>
<evidence type="ECO:0000256" key="3">
    <source>
        <dbReference type="ARBA" id="ARBA00022505"/>
    </source>
</evidence>
<dbReference type="InterPro" id="IPR017871">
    <property type="entry name" value="ABC_transporter-like_CS"/>
</dbReference>
<comment type="function">
    <text evidence="11">Part of the ABC transporter complex WtpABC involved in molybdate/tungstate import. Responsible for energy coupling to the transport system.</text>
</comment>
<dbReference type="EMBL" id="JBHSWW010000077">
    <property type="protein sequence ID" value="MFC6753259.1"/>
    <property type="molecule type" value="Genomic_DNA"/>
</dbReference>
<evidence type="ECO:0000256" key="8">
    <source>
        <dbReference type="ARBA" id="ARBA00039025"/>
    </source>
</evidence>
<evidence type="ECO:0000259" key="13">
    <source>
        <dbReference type="PROSITE" id="PS50893"/>
    </source>
</evidence>
<proteinExistence type="inferred from homology"/>
<keyword evidence="4" id="KW-0547">Nucleotide-binding</keyword>
<dbReference type="InterPro" id="IPR013611">
    <property type="entry name" value="Transp-assoc_OB_typ2"/>
</dbReference>
<dbReference type="GO" id="GO:0005524">
    <property type="term" value="F:ATP binding"/>
    <property type="evidence" value="ECO:0007669"/>
    <property type="project" value="UniProtKB-KW"/>
</dbReference>
<evidence type="ECO:0000256" key="10">
    <source>
        <dbReference type="ARBA" id="ARBA00047936"/>
    </source>
</evidence>
<dbReference type="PROSITE" id="PS00211">
    <property type="entry name" value="ABC_TRANSPORTER_1"/>
    <property type="match status" value="1"/>
</dbReference>
<dbReference type="PROSITE" id="PS50893">
    <property type="entry name" value="ABC_TRANSPORTER_2"/>
    <property type="match status" value="1"/>
</dbReference>
<evidence type="ECO:0000256" key="12">
    <source>
        <dbReference type="SAM" id="MobiDB-lite"/>
    </source>
</evidence>
<keyword evidence="15" id="KW-1185">Reference proteome</keyword>
<dbReference type="GO" id="GO:0005886">
    <property type="term" value="C:plasma membrane"/>
    <property type="evidence" value="ECO:0007669"/>
    <property type="project" value="UniProtKB-SubCell"/>
</dbReference>
<dbReference type="Pfam" id="PF08402">
    <property type="entry name" value="TOBE_2"/>
    <property type="match status" value="1"/>
</dbReference>
<evidence type="ECO:0000256" key="7">
    <source>
        <dbReference type="ARBA" id="ARBA00038781"/>
    </source>
</evidence>
<dbReference type="SMART" id="SM00382">
    <property type="entry name" value="AAA"/>
    <property type="match status" value="1"/>
</dbReference>
<protein>
    <recommendedName>
        <fullName evidence="9">Molybdate/tungstate import ATP-binding protein WtpC</fullName>
        <ecNumber evidence="8">7.3.2.6</ecNumber>
    </recommendedName>
</protein>
<dbReference type="RefSeq" id="WP_379780723.1">
    <property type="nucleotide sequence ID" value="NZ_JBHSWW010000077.1"/>
</dbReference>
<dbReference type="SUPFAM" id="SSF50331">
    <property type="entry name" value="MOP-like"/>
    <property type="match status" value="1"/>
</dbReference>
<dbReference type="SUPFAM" id="SSF52540">
    <property type="entry name" value="P-loop containing nucleoside triphosphate hydrolases"/>
    <property type="match status" value="1"/>
</dbReference>
<dbReference type="PANTHER" id="PTHR42781">
    <property type="entry name" value="SPERMIDINE/PUTRESCINE IMPORT ATP-BINDING PROTEIN POTA"/>
    <property type="match status" value="1"/>
</dbReference>
<gene>
    <name evidence="14" type="ORF">ACFQEU_07235</name>
</gene>
<dbReference type="Proteomes" id="UP001596442">
    <property type="component" value="Unassembled WGS sequence"/>
</dbReference>
<evidence type="ECO:0000256" key="9">
    <source>
        <dbReference type="ARBA" id="ARBA00041133"/>
    </source>
</evidence>
<evidence type="ECO:0000256" key="4">
    <source>
        <dbReference type="ARBA" id="ARBA00022741"/>
    </source>
</evidence>
<feature type="region of interest" description="Disordered" evidence="12">
    <location>
        <begin position="295"/>
        <end position="314"/>
    </location>
</feature>
<dbReference type="FunFam" id="3.40.50.300:FF:000425">
    <property type="entry name" value="Probable ABC transporter, ATP-binding subunit"/>
    <property type="match status" value="1"/>
</dbReference>
<evidence type="ECO:0000313" key="14">
    <source>
        <dbReference type="EMBL" id="MFC6753259.1"/>
    </source>
</evidence>
<dbReference type="PANTHER" id="PTHR42781:SF4">
    <property type="entry name" value="SPERMIDINE_PUTRESCINE IMPORT ATP-BINDING PROTEIN POTA"/>
    <property type="match status" value="1"/>
</dbReference>
<dbReference type="AlphaFoldDB" id="A0ABD5S9T0"/>
<feature type="domain" description="ABC transporter" evidence="13">
    <location>
        <begin position="3"/>
        <end position="233"/>
    </location>
</feature>